<dbReference type="EMBL" id="CP037940">
    <property type="protein sequence ID" value="QBO37257.1"/>
    <property type="molecule type" value="Genomic_DNA"/>
</dbReference>
<organism evidence="1 2">
    <name type="scientific">Periweissella cryptocerci</name>
    <dbReference type="NCBI Taxonomy" id="2506420"/>
    <lineage>
        <taxon>Bacteria</taxon>
        <taxon>Bacillati</taxon>
        <taxon>Bacillota</taxon>
        <taxon>Bacilli</taxon>
        <taxon>Lactobacillales</taxon>
        <taxon>Lactobacillaceae</taxon>
        <taxon>Periweissella</taxon>
    </lineage>
</organism>
<dbReference type="RefSeq" id="WP_133364334.1">
    <property type="nucleotide sequence ID" value="NZ_CP037940.1"/>
</dbReference>
<keyword evidence="2" id="KW-1185">Reference proteome</keyword>
<evidence type="ECO:0000313" key="2">
    <source>
        <dbReference type="Proteomes" id="UP000292886"/>
    </source>
</evidence>
<dbReference type="Proteomes" id="UP000292886">
    <property type="component" value="Chromosome"/>
</dbReference>
<protein>
    <submittedName>
        <fullName evidence="1">Uncharacterized protein</fullName>
    </submittedName>
</protein>
<evidence type="ECO:0000313" key="1">
    <source>
        <dbReference type="EMBL" id="QBO37257.1"/>
    </source>
</evidence>
<accession>A0A4P6YWU8</accession>
<gene>
    <name evidence="1" type="ORF">EQG49_12700</name>
</gene>
<name>A0A4P6YWU8_9LACO</name>
<dbReference type="KEGG" id="wei:EQG49_12700"/>
<sequence length="146" mass="16829">MKNTVEAVWLQTKLGDVARVKQISKDIVDVVLSNGSIPVVLATLDRKNHKVTWASVFDKRPLKMIQLFNFWVTGADIYAFRYMAYVIRKSKSKKEINYLRRGAQLGDDDPWTFGIDDAWSFMREQDAYAKIRELNIVGAVPEEVEM</sequence>
<dbReference type="AlphaFoldDB" id="A0A4P6YWU8"/>
<reference evidence="2" key="1">
    <citation type="submission" date="2019-03" db="EMBL/GenBank/DDBJ databases">
        <title>Weissella sp. 26KH-42 Genome sequencing.</title>
        <authorList>
            <person name="Heo J."/>
            <person name="Kim S.-J."/>
            <person name="Kim J.-S."/>
            <person name="Hong S.-B."/>
            <person name="Kwon S.-W."/>
        </authorList>
    </citation>
    <scope>NUCLEOTIDE SEQUENCE [LARGE SCALE GENOMIC DNA]</scope>
    <source>
        <strain evidence="2">26KH-42</strain>
    </source>
</reference>
<proteinExistence type="predicted"/>